<dbReference type="RefSeq" id="WP_216324241.1">
    <property type="nucleotide sequence ID" value="NZ_JAHKRT010000005.1"/>
</dbReference>
<gene>
    <name evidence="2" type="ORF">KOF26_10355</name>
</gene>
<keyword evidence="1" id="KW-0812">Transmembrane</keyword>
<protein>
    <recommendedName>
        <fullName evidence="4">MobA-like NTP transferase domain-containing protein</fullName>
    </recommendedName>
</protein>
<comment type="caution">
    <text evidence="2">The sequence shown here is derived from an EMBL/GenBank/DDBJ whole genome shotgun (WGS) entry which is preliminary data.</text>
</comment>
<dbReference type="EMBL" id="JAHKRT010000005">
    <property type="protein sequence ID" value="MBU3078270.1"/>
    <property type="molecule type" value="Genomic_DNA"/>
</dbReference>
<proteinExistence type="predicted"/>
<evidence type="ECO:0000256" key="1">
    <source>
        <dbReference type="SAM" id="Phobius"/>
    </source>
</evidence>
<evidence type="ECO:0000313" key="2">
    <source>
        <dbReference type="EMBL" id="MBU3078270.1"/>
    </source>
</evidence>
<feature type="transmembrane region" description="Helical" evidence="1">
    <location>
        <begin position="223"/>
        <end position="253"/>
    </location>
</feature>
<keyword evidence="1" id="KW-1133">Transmembrane helix</keyword>
<accession>A0ABS6BIX8</accession>
<dbReference type="Proteomes" id="UP000776276">
    <property type="component" value="Unassembled WGS sequence"/>
</dbReference>
<keyword evidence="3" id="KW-1185">Reference proteome</keyword>
<reference evidence="2 3" key="1">
    <citation type="submission" date="2021-06" db="EMBL/GenBank/DDBJ databases">
        <title>Sphingomonas sp. XMGL2, whole genome shotgun sequencing project.</title>
        <authorList>
            <person name="Zhao G."/>
            <person name="Shen L."/>
        </authorList>
    </citation>
    <scope>NUCLEOTIDE SEQUENCE [LARGE SCALE GENOMIC DNA]</scope>
    <source>
        <strain evidence="2 3">XMGL2</strain>
    </source>
</reference>
<keyword evidence="1" id="KW-0472">Membrane</keyword>
<evidence type="ECO:0000313" key="3">
    <source>
        <dbReference type="Proteomes" id="UP000776276"/>
    </source>
</evidence>
<organism evidence="2 3">
    <name type="scientific">Sphingomonas quercus</name>
    <dbReference type="NCBI Taxonomy" id="2842451"/>
    <lineage>
        <taxon>Bacteria</taxon>
        <taxon>Pseudomonadati</taxon>
        <taxon>Pseudomonadota</taxon>
        <taxon>Alphaproteobacteria</taxon>
        <taxon>Sphingomonadales</taxon>
        <taxon>Sphingomonadaceae</taxon>
        <taxon>Sphingomonas</taxon>
    </lineage>
</organism>
<name>A0ABS6BIX8_9SPHN</name>
<evidence type="ECO:0008006" key="4">
    <source>
        <dbReference type="Google" id="ProtNLM"/>
    </source>
</evidence>
<sequence>MPLTALIAAVREDAARPGGLRALLPVAGRPLIEHQARRAARVGAQDLLVVVDRLPPELAAVLDRLRADGITARVALGAADASGKLPDGATPLLIADGVLPSLEALEEVAGAAAPAMLVFADAPGREDWERIDAVTRWAGVALMDAGALAETAAMLGDWDLELTLLRARVGVAARIPAEPGDVQRIADAGAAAGLADVLLQNEGSAVERAVIAWTMDRPIEARWLRIGAVAVAVAGALTLGFGPVGAGLAALIASAPMDRLGRRLATIRLEATRIGPRWRQVRLGAMAAGLMLYGWRHSGQPGWEPLMLGGVTLAFLLAARNEGRIARLRPERWSAAPEPMLWAAAPVVLAGYGRWALAGLALWAAGSFFRLQWRALKG</sequence>